<dbReference type="RefSeq" id="WP_034717298.1">
    <property type="nucleotide sequence ID" value="NZ_FOIX01000002.1"/>
</dbReference>
<organism evidence="3 5">
    <name type="scientific">Kaistella antarctica</name>
    <dbReference type="NCBI Taxonomy" id="266748"/>
    <lineage>
        <taxon>Bacteria</taxon>
        <taxon>Pseudomonadati</taxon>
        <taxon>Bacteroidota</taxon>
        <taxon>Flavobacteriia</taxon>
        <taxon>Flavobacteriales</taxon>
        <taxon>Weeksellaceae</taxon>
        <taxon>Chryseobacterium group</taxon>
        <taxon>Kaistella</taxon>
    </lineage>
</organism>
<dbReference type="EMBL" id="JPEP01000001">
    <property type="protein sequence ID" value="KEY20357.1"/>
    <property type="molecule type" value="Genomic_DNA"/>
</dbReference>
<evidence type="ECO:0000313" key="2">
    <source>
        <dbReference type="EMBL" id="KEY20357.1"/>
    </source>
</evidence>
<reference evidence="2 4" key="1">
    <citation type="submission" date="2014-07" db="EMBL/GenBank/DDBJ databases">
        <authorList>
            <person name="Pisani N.G."/>
            <person name="Newman J.D."/>
        </authorList>
    </citation>
    <scope>NUCLEOTIDE SEQUENCE [LARGE SCALE GENOMIC DNA]</scope>
    <source>
        <strain evidence="2 4">LMG 24720</strain>
    </source>
</reference>
<sequence length="1404" mass="156345">MQRRIIFFTLAFLLFCCPVIGQQLNNYVKITDVFGNENPVIDCAYPLTGNCLTLKTTVPEFYQTTSYSVSTAEFFPYVAFNAGTALKVDADDSFTNKVKIPFNFCYFGNNYSEVVVGSNGVITFDTNQLGKINYPNIDYQIPNIALPKNMIFGVFSDLVFSNDNDSEIYYAVVGTAPFRKFIVNFYKGRILGCTDTSTSQIVLSEGTNTIEVFVETKPLICATAKFENSLLGIINADGSLGYSPPQRNTGNWQAQNEGWKFTPAGALIIPEITWYDSNKEIIGNGETVSVCPEKDEDYSVEVKYNICGNLDLILKDTSSVTFATDYPVAKDFTKIFCGGTSFNVDLNTNEYLKELTPKNSDNFVFKFYNSEEEAILGGDSEDTSFVLDANKIFFVRVENPADPNCFRISTLNLQLISGSLPTSLPICDINNDGVESNFQLSNFNSKLFSFPLNGTVHYFLSQANADANLNEVKTANLTDNFQLYVRYKTGSCSQTFGPITIKFNRAPIINSPIDYEIKSCDYLGDGTEPFEFNTILGGLVTSEPNATLRFYATYQQAFVGTGSTLTTIREGLYQVFVRVEIPGGCFSIGTINLNIKFTKILAKDDTIYICFDGIQDVDVNLKDYASAMLLQSPIGINTTFFQSMAAAVDPKSIPISNLQTITDNGNLVSKTFYVKFSDGSDCYAVKAIKINLVHVIIKQSKFEICDVYNDGQENVVISTLSKDILGGQSGTVYYFKTREDANSNFNLNALTNYIVQERSQLFVKIVSYTCSDIFPIDIVLTPTPVIKEAVKIVLDSVCDNNNDGLEPFDLTKYEKEIYKGANTVNFQYYTGYNPTNNSLTGLIAKPKEFIIPNATVVFVKVSAGRCFSVSRLDIALSFLPTIVLKPAVLRKCDYNFDLNESFNLADALPQLFIDSENSLALADIKVTYYLTKVAANLGAPAARISSTVVTNKSEKSVWVRFTSPMGCYSVAPIELKTYVPPKGRNSVISNLCDDNLDGLVDVDLTDFTDKMVYTAHPENIFTFYYTKSEAQSEANAIKNPEKFSFNPSVTRIWVRIQVIPGCFDTAFIDLSFGTKITIDRSKPFMINECDQDNDRIENIDLTRLEKTIYAGATFEYYPTVLDINKGTNRILDPHEYAFTENSGPQKIYAKVSAAGFCPEKVEIKLSLKKTPMFSLPAYDFCPGGFVDINPDFPALDLVSFEWINPAGNVVSTSKELKGVKTAGIYTLTVTASNNCFFTGDVLVKEYEGPVITNLIPNGNSYTVIATGSRKILYSIDGINYQDTNVFYNLPLGVTTFYVKFFDSTCLPTIKKGLVLDIKNAFTPNDDGINDTWIIDDLNVFGGEKTNLKVFNRFKEKIYEQESATRLVWDGKIHGRIVSSDSYWYVLTMADGRVFNGWVLLKNRN</sequence>
<accession>A0A3S4VGZ0</accession>
<dbReference type="Proteomes" id="UP000270036">
    <property type="component" value="Chromosome"/>
</dbReference>
<dbReference type="OrthoDB" id="9765926at2"/>
<dbReference type="NCBIfam" id="TIGR04131">
    <property type="entry name" value="Bac_Flav_CTERM"/>
    <property type="match status" value="1"/>
</dbReference>
<evidence type="ECO:0000313" key="5">
    <source>
        <dbReference type="Proteomes" id="UP000270036"/>
    </source>
</evidence>
<keyword evidence="1" id="KW-0732">Signal</keyword>
<dbReference type="EMBL" id="LR134441">
    <property type="protein sequence ID" value="VEI01501.1"/>
    <property type="molecule type" value="Genomic_DNA"/>
</dbReference>
<proteinExistence type="predicted"/>
<protein>
    <submittedName>
        <fullName evidence="3">Gliding motility-associated C-terminal domain</fullName>
    </submittedName>
</protein>
<evidence type="ECO:0000313" key="3">
    <source>
        <dbReference type="EMBL" id="VEI01501.1"/>
    </source>
</evidence>
<dbReference type="Proteomes" id="UP000028349">
    <property type="component" value="Unassembled WGS sequence"/>
</dbReference>
<reference evidence="3 5" key="2">
    <citation type="submission" date="2018-12" db="EMBL/GenBank/DDBJ databases">
        <authorList>
            <consortium name="Pathogen Informatics"/>
        </authorList>
    </citation>
    <scope>NUCLEOTIDE SEQUENCE [LARGE SCALE GENOMIC DNA]</scope>
    <source>
        <strain evidence="3 5">NCTC13489</strain>
    </source>
</reference>
<gene>
    <name evidence="2" type="ORF">HY04_03920</name>
    <name evidence="3" type="ORF">NCTC13489_02785</name>
</gene>
<feature type="chain" id="PRO_5018573361" evidence="1">
    <location>
        <begin position="22"/>
        <end position="1404"/>
    </location>
</feature>
<dbReference type="Pfam" id="PF13585">
    <property type="entry name" value="CHU_C"/>
    <property type="match status" value="1"/>
</dbReference>
<feature type="signal peptide" evidence="1">
    <location>
        <begin position="1"/>
        <end position="21"/>
    </location>
</feature>
<evidence type="ECO:0000313" key="4">
    <source>
        <dbReference type="Proteomes" id="UP000028349"/>
    </source>
</evidence>
<name>A0A3S4VGZ0_9FLAO</name>
<dbReference type="KEGG" id="cant:NCTC13489_02785"/>
<dbReference type="InterPro" id="IPR026341">
    <property type="entry name" value="T9SS_type_B"/>
</dbReference>
<evidence type="ECO:0000256" key="1">
    <source>
        <dbReference type="SAM" id="SignalP"/>
    </source>
</evidence>
<dbReference type="STRING" id="266748.HY04_03920"/>
<keyword evidence="4" id="KW-1185">Reference proteome</keyword>